<reference evidence="1 2" key="1">
    <citation type="submission" date="2016-10" db="EMBL/GenBank/DDBJ databases">
        <authorList>
            <person name="de Groot N.N."/>
        </authorList>
    </citation>
    <scope>NUCLEOTIDE SEQUENCE [LARGE SCALE GENOMIC DNA]</scope>
    <source>
        <strain evidence="1 2">CCM7597</strain>
    </source>
</reference>
<name>A0A1H4HHH3_9BACI</name>
<organism evidence="1 2">
    <name type="scientific">Thalassobacillus cyri</name>
    <dbReference type="NCBI Taxonomy" id="571932"/>
    <lineage>
        <taxon>Bacteria</taxon>
        <taxon>Bacillati</taxon>
        <taxon>Bacillota</taxon>
        <taxon>Bacilli</taxon>
        <taxon>Bacillales</taxon>
        <taxon>Bacillaceae</taxon>
        <taxon>Thalassobacillus</taxon>
    </lineage>
</organism>
<dbReference type="AlphaFoldDB" id="A0A1H4HHH3"/>
<proteinExistence type="predicted"/>
<protein>
    <submittedName>
        <fullName evidence="1">Uncharacterized protein</fullName>
    </submittedName>
</protein>
<sequence length="47" mass="5165">MMGAPVFSPGQPSLHKEKYGIIILNMLERSGVRHGNGKSKTTTHWDG</sequence>
<gene>
    <name evidence="1" type="ORF">SAMN05421743_12815</name>
</gene>
<accession>A0A1H4HHH3</accession>
<dbReference type="STRING" id="571932.SAMN05421743_12815"/>
<keyword evidence="2" id="KW-1185">Reference proteome</keyword>
<evidence type="ECO:0000313" key="1">
    <source>
        <dbReference type="EMBL" id="SEB20522.1"/>
    </source>
</evidence>
<dbReference type="EMBL" id="FNQR01000028">
    <property type="protein sequence ID" value="SEB20522.1"/>
    <property type="molecule type" value="Genomic_DNA"/>
</dbReference>
<evidence type="ECO:0000313" key="2">
    <source>
        <dbReference type="Proteomes" id="UP000198584"/>
    </source>
</evidence>
<dbReference type="Proteomes" id="UP000198584">
    <property type="component" value="Unassembled WGS sequence"/>
</dbReference>